<dbReference type="InterPro" id="IPR006379">
    <property type="entry name" value="HAD-SF_hydro_IIB"/>
</dbReference>
<dbReference type="InterPro" id="IPR023214">
    <property type="entry name" value="HAD_sf"/>
</dbReference>
<name>A0A3G9JM36_9FIRM</name>
<dbReference type="AlphaFoldDB" id="A0A3G9JM36"/>
<dbReference type="GO" id="GO:0016791">
    <property type="term" value="F:phosphatase activity"/>
    <property type="evidence" value="ECO:0007669"/>
    <property type="project" value="UniProtKB-ARBA"/>
</dbReference>
<dbReference type="EMBL" id="AP019309">
    <property type="protein sequence ID" value="BBH26073.1"/>
    <property type="molecule type" value="Genomic_DNA"/>
</dbReference>
<dbReference type="NCBIfam" id="TIGR01484">
    <property type="entry name" value="HAD-SF-IIB"/>
    <property type="match status" value="1"/>
</dbReference>
<dbReference type="InParanoid" id="A0A3G9JM36"/>
<dbReference type="GO" id="GO:0000287">
    <property type="term" value="F:magnesium ion binding"/>
    <property type="evidence" value="ECO:0007669"/>
    <property type="project" value="TreeGrafter"/>
</dbReference>
<dbReference type="NCBIfam" id="TIGR00099">
    <property type="entry name" value="Cof-subfamily"/>
    <property type="match status" value="1"/>
</dbReference>
<dbReference type="Gene3D" id="3.30.1240.10">
    <property type="match status" value="1"/>
</dbReference>
<keyword evidence="2" id="KW-1185">Reference proteome</keyword>
<evidence type="ECO:0000313" key="2">
    <source>
        <dbReference type="Proteomes" id="UP000268059"/>
    </source>
</evidence>
<dbReference type="SFLD" id="SFLDS00003">
    <property type="entry name" value="Haloacid_Dehalogenase"/>
    <property type="match status" value="1"/>
</dbReference>
<dbReference type="InterPro" id="IPR000150">
    <property type="entry name" value="Cof"/>
</dbReference>
<dbReference type="Proteomes" id="UP000268059">
    <property type="component" value="Chromosome"/>
</dbReference>
<sequence>MDTPSIKAVFFDIDGTLVSFKTHKVSSCVVTALKKLQKQGIKIFVATGRGKDGLAVIKDIPFDGYITLNGQFCFTQERIIYENFIARNELAILLDELKKEPFPCGFTMKNGKVFNYRDQRVDAIHAITHNDNQPAGDVSHVLDEKVYQCMCFIDEKKEKQLLAKMKNCTSGRWHPLFTDISPLGGTKQNGIDQFLKYYDIDLSETMAFGDGGNDVAMLKHVAYAVAMGNGEEAVKEIADYVTDSVDEDGVVTALHHFHLLS</sequence>
<dbReference type="GO" id="GO:0005829">
    <property type="term" value="C:cytosol"/>
    <property type="evidence" value="ECO:0007669"/>
    <property type="project" value="TreeGrafter"/>
</dbReference>
<accession>A0A3G9JM36</accession>
<dbReference type="FunCoup" id="A0A3G9JM36">
    <property type="interactions" value="2"/>
</dbReference>
<keyword evidence="1" id="KW-0378">Hydrolase</keyword>
<dbReference type="SFLD" id="SFLDG01140">
    <property type="entry name" value="C2.B:_Phosphomannomutase_and_P"/>
    <property type="match status" value="1"/>
</dbReference>
<organism evidence="1 2">
    <name type="scientific">Intestinibaculum porci</name>
    <dbReference type="NCBI Taxonomy" id="2487118"/>
    <lineage>
        <taxon>Bacteria</taxon>
        <taxon>Bacillati</taxon>
        <taxon>Bacillota</taxon>
        <taxon>Erysipelotrichia</taxon>
        <taxon>Erysipelotrichales</taxon>
        <taxon>Erysipelotrichaceae</taxon>
        <taxon>Intestinibaculum</taxon>
    </lineage>
</organism>
<evidence type="ECO:0000313" key="1">
    <source>
        <dbReference type="EMBL" id="BBH26073.1"/>
    </source>
</evidence>
<dbReference type="PROSITE" id="PS01228">
    <property type="entry name" value="COF_1"/>
    <property type="match status" value="1"/>
</dbReference>
<dbReference type="KEGG" id="ebm:SG0102_10070"/>
<gene>
    <name evidence="1" type="ORF">SG0102_10070</name>
</gene>
<dbReference type="RefSeq" id="WP_125118980.1">
    <property type="nucleotide sequence ID" value="NZ_AP019309.1"/>
</dbReference>
<dbReference type="PANTHER" id="PTHR10000:SF25">
    <property type="entry name" value="PHOSPHATASE YKRA-RELATED"/>
    <property type="match status" value="1"/>
</dbReference>
<dbReference type="SUPFAM" id="SSF56784">
    <property type="entry name" value="HAD-like"/>
    <property type="match status" value="1"/>
</dbReference>
<dbReference type="SFLD" id="SFLDG01144">
    <property type="entry name" value="C2.B.4:_PGP_Like"/>
    <property type="match status" value="1"/>
</dbReference>
<dbReference type="Pfam" id="PF08282">
    <property type="entry name" value="Hydrolase_3"/>
    <property type="match status" value="1"/>
</dbReference>
<dbReference type="PANTHER" id="PTHR10000">
    <property type="entry name" value="PHOSPHOSERINE PHOSPHATASE"/>
    <property type="match status" value="1"/>
</dbReference>
<reference evidence="1 2" key="1">
    <citation type="submission" date="2018-11" db="EMBL/GenBank/DDBJ databases">
        <title>Novel Erysipelotrichaceae bacterium isolated from small intestine of a swine.</title>
        <authorList>
            <person name="Kim J.S."/>
            <person name="Choe H."/>
            <person name="Lee Y.R."/>
            <person name="Kim K.M."/>
            <person name="Park D.S."/>
        </authorList>
    </citation>
    <scope>NUCLEOTIDE SEQUENCE [LARGE SCALE GENOMIC DNA]</scope>
    <source>
        <strain evidence="1 2">SG0102</strain>
    </source>
</reference>
<proteinExistence type="predicted"/>
<dbReference type="Gene3D" id="3.40.50.1000">
    <property type="entry name" value="HAD superfamily/HAD-like"/>
    <property type="match status" value="1"/>
</dbReference>
<dbReference type="InterPro" id="IPR036412">
    <property type="entry name" value="HAD-like_sf"/>
</dbReference>
<dbReference type="OrthoDB" id="1654797at2"/>
<protein>
    <submittedName>
        <fullName evidence="1">Hydrolase</fullName>
    </submittedName>
</protein>